<dbReference type="InterPro" id="IPR001611">
    <property type="entry name" value="Leu-rich_rpt"/>
</dbReference>
<dbReference type="Pfam" id="PF13813">
    <property type="entry name" value="MBOAT_2"/>
    <property type="match status" value="1"/>
</dbReference>
<dbReference type="SUPFAM" id="SSF52047">
    <property type="entry name" value="RNI-like"/>
    <property type="match status" value="1"/>
</dbReference>
<dbReference type="GO" id="GO:0005829">
    <property type="term" value="C:cytosol"/>
    <property type="evidence" value="ECO:0007669"/>
    <property type="project" value="TreeGrafter"/>
</dbReference>
<dbReference type="AlphaFoldDB" id="A0A1D2JED7"/>
<evidence type="ECO:0000313" key="12">
    <source>
        <dbReference type="EMBL" id="ODH28221.1"/>
    </source>
</evidence>
<dbReference type="GO" id="GO:0006913">
    <property type="term" value="P:nucleocytoplasmic transport"/>
    <property type="evidence" value="ECO:0007669"/>
    <property type="project" value="TreeGrafter"/>
</dbReference>
<dbReference type="GO" id="GO:0016020">
    <property type="term" value="C:membrane"/>
    <property type="evidence" value="ECO:0007669"/>
    <property type="project" value="UniProtKB-SubCell"/>
</dbReference>
<feature type="transmembrane region" description="Helical" evidence="10">
    <location>
        <begin position="809"/>
        <end position="829"/>
    </location>
</feature>
<comment type="subcellular location">
    <subcellularLocation>
        <location evidence="1">Membrane</location>
        <topology evidence="1">Multi-pass membrane protein</topology>
    </subcellularLocation>
</comment>
<gene>
    <name evidence="12" type="ORF">ACO22_03993</name>
</gene>
<evidence type="ECO:0000256" key="6">
    <source>
        <dbReference type="ARBA" id="ARBA00022989"/>
    </source>
</evidence>
<keyword evidence="4 10" id="KW-0812">Transmembrane</keyword>
<dbReference type="Proteomes" id="UP000242814">
    <property type="component" value="Unassembled WGS sequence"/>
</dbReference>
<feature type="transmembrane region" description="Helical" evidence="10">
    <location>
        <begin position="537"/>
        <end position="556"/>
    </location>
</feature>
<evidence type="ECO:0000256" key="1">
    <source>
        <dbReference type="ARBA" id="ARBA00004141"/>
    </source>
</evidence>
<keyword evidence="7 10" id="KW-0472">Membrane</keyword>
<feature type="compositionally biased region" description="Acidic residues" evidence="9">
    <location>
        <begin position="417"/>
        <end position="446"/>
    </location>
</feature>
<dbReference type="Pfam" id="PF13516">
    <property type="entry name" value="LRR_6"/>
    <property type="match status" value="1"/>
</dbReference>
<organism evidence="12 13">
    <name type="scientific">Paracoccidioides brasiliensis</name>
    <dbReference type="NCBI Taxonomy" id="121759"/>
    <lineage>
        <taxon>Eukaryota</taxon>
        <taxon>Fungi</taxon>
        <taxon>Dikarya</taxon>
        <taxon>Ascomycota</taxon>
        <taxon>Pezizomycotina</taxon>
        <taxon>Eurotiomycetes</taxon>
        <taxon>Eurotiomycetidae</taxon>
        <taxon>Onygenales</taxon>
        <taxon>Ajellomycetaceae</taxon>
        <taxon>Paracoccidioides</taxon>
    </lineage>
</organism>
<dbReference type="VEuPathDB" id="FungiDB:PADG_00040"/>
<dbReference type="GO" id="GO:0031267">
    <property type="term" value="F:small GTPase binding"/>
    <property type="evidence" value="ECO:0007669"/>
    <property type="project" value="TreeGrafter"/>
</dbReference>
<dbReference type="VEuPathDB" id="FungiDB:PABG_03782"/>
<dbReference type="InterPro" id="IPR027038">
    <property type="entry name" value="RanGap"/>
</dbReference>
<evidence type="ECO:0000256" key="5">
    <source>
        <dbReference type="ARBA" id="ARBA00022737"/>
    </source>
</evidence>
<evidence type="ECO:0000256" key="7">
    <source>
        <dbReference type="ARBA" id="ARBA00023136"/>
    </source>
</evidence>
<evidence type="ECO:0000256" key="9">
    <source>
        <dbReference type="SAM" id="MobiDB-lite"/>
    </source>
</evidence>
<dbReference type="GO" id="GO:0005096">
    <property type="term" value="F:GTPase activator activity"/>
    <property type="evidence" value="ECO:0007669"/>
    <property type="project" value="UniProtKB-KW"/>
</dbReference>
<dbReference type="VEuPathDB" id="FungiDB:PADG_00041"/>
<evidence type="ECO:0000259" key="11">
    <source>
        <dbReference type="Pfam" id="PF13813"/>
    </source>
</evidence>
<keyword evidence="5" id="KW-0677">Repeat</keyword>
<name>A0A1D2JED7_PARBR</name>
<dbReference type="EMBL" id="LZYO01000149">
    <property type="protein sequence ID" value="ODH28221.1"/>
    <property type="molecule type" value="Genomic_DNA"/>
</dbReference>
<sequence length="876" mass="97808">MAPTSTLFVIGVKGQKFDSRKEILEKKRGVLEGERDQLEKKKKEKDAEFRKIEDDIILKNGEIQQIDDEINKLDDDCEEEVDKHIGPLIKSDDIFTEIHLGGNSYSPDTCRKLGLVLRKQKNLKTIKLDDIFTGRLLHEIPTALYSLLRPLLEVNTLQSIDLSDNAFGVNTKDPIVEFLRAHLPLRHLILNNNGLGPEAGRYIANALTELSESKLKARSNPEIKYEIPPLETIICGRNRLEAGSMNAWAHAIKAHGKGLRTVRMKQNGIYSKGIVTLLSIGICHAPDLEVFDLEDNTYGKEGSSALAEVVLGLPSLRELGVDDCALTGKGWLRVAKALSAGENKKLEILKLKGNEINGRGVGALLHVARKSLPSLKKVLLNANAFDEDNDHIVKLVELLKRRRELLGKLDEDDEAWGLDELDELEGEEEEEEGEEDEEEEEEEWEWEREAESDAMVEAKADKILKEADEAENQPVVTDVDKALLLTIHQRLKYSRAIPIGFKSVQSGAMTSPSFHLVDSAAEAPSALWQIGANLCSGVVSLILPTLLLYFSLYALVKHQIKKFEVLCLLASIGVYYTIAKVENSSDRNTVAIGVMKALDLFVRRHNPPKYAYNPQPSYSVLALLYLTELRYESFTPNHARLGPAPAPSPSRVKNESNHRNGRGSSNKSKHWKPQFSERVNFVLHGLAFATLQTLFPQSNPTVVALEVLLAIYILWESIQLMLRYHNSPPLFGPLYTATSLSTFWSETWHSAFASPCRSLAYNPIRSNLPQRYGVPVSIARAIGVIAAFGMMGFFHVYGLKPLLPFDALARIYAFFLLNGIGAVIEDAIWGRETHWGKTILAWAFELIVASWTVEGLSVPQGLKHIRWASICDVGEV</sequence>
<evidence type="ECO:0000256" key="8">
    <source>
        <dbReference type="SAM" id="Coils"/>
    </source>
</evidence>
<accession>A0A1D2JED7</accession>
<feature type="region of interest" description="Disordered" evidence="9">
    <location>
        <begin position="640"/>
        <end position="671"/>
    </location>
</feature>
<keyword evidence="2" id="KW-0343">GTPase activation</keyword>
<dbReference type="SMART" id="SM00368">
    <property type="entry name" value="LRR_RI"/>
    <property type="match status" value="5"/>
</dbReference>
<evidence type="ECO:0000256" key="3">
    <source>
        <dbReference type="ARBA" id="ARBA00022614"/>
    </source>
</evidence>
<reference evidence="12 13" key="1">
    <citation type="submission" date="2016-06" db="EMBL/GenBank/DDBJ databases">
        <authorList>
            <person name="Kjaerup R.B."/>
            <person name="Dalgaard T.S."/>
            <person name="Juul-Madsen H.R."/>
        </authorList>
    </citation>
    <scope>NUCLEOTIDE SEQUENCE [LARGE SCALE GENOMIC DNA]</scope>
    <source>
        <strain evidence="12 13">Pb300</strain>
    </source>
</reference>
<keyword evidence="8" id="KW-0175">Coiled coil</keyword>
<evidence type="ECO:0000256" key="10">
    <source>
        <dbReference type="SAM" id="Phobius"/>
    </source>
</evidence>
<evidence type="ECO:0000256" key="2">
    <source>
        <dbReference type="ARBA" id="ARBA00022468"/>
    </source>
</evidence>
<feature type="coiled-coil region" evidence="8">
    <location>
        <begin position="21"/>
        <end position="83"/>
    </location>
</feature>
<dbReference type="InterPro" id="IPR032805">
    <property type="entry name" value="Wax_synthase_dom"/>
</dbReference>
<dbReference type="Gene3D" id="3.80.10.10">
    <property type="entry name" value="Ribonuclease Inhibitor"/>
    <property type="match status" value="1"/>
</dbReference>
<dbReference type="PANTHER" id="PTHR24113:SF12">
    <property type="entry name" value="RAN GTPASE-ACTIVATING PROTEIN 1"/>
    <property type="match status" value="1"/>
</dbReference>
<keyword evidence="3" id="KW-0433">Leucine-rich repeat</keyword>
<proteinExistence type="predicted"/>
<dbReference type="InterPro" id="IPR032675">
    <property type="entry name" value="LRR_dom_sf"/>
</dbReference>
<dbReference type="CDD" id="cd00116">
    <property type="entry name" value="LRR_RI"/>
    <property type="match status" value="1"/>
</dbReference>
<protein>
    <recommendedName>
        <fullName evidence="11">Wax synthase domain-containing protein</fullName>
    </recommendedName>
</protein>
<dbReference type="VEuPathDB" id="FungiDB:PABG_03781"/>
<feature type="region of interest" description="Disordered" evidence="9">
    <location>
        <begin position="417"/>
        <end position="452"/>
    </location>
</feature>
<evidence type="ECO:0000256" key="4">
    <source>
        <dbReference type="ARBA" id="ARBA00022692"/>
    </source>
</evidence>
<dbReference type="PANTHER" id="PTHR24113">
    <property type="entry name" value="RAN GTPASE-ACTIVATING PROTEIN 1"/>
    <property type="match status" value="1"/>
</dbReference>
<feature type="domain" description="Wax synthase" evidence="11">
    <location>
        <begin position="728"/>
        <end position="815"/>
    </location>
</feature>
<keyword evidence="6 10" id="KW-1133">Transmembrane helix</keyword>
<comment type="caution">
    <text evidence="12">The sequence shown here is derived from an EMBL/GenBank/DDBJ whole genome shotgun (WGS) entry which is preliminary data.</text>
</comment>
<dbReference type="GO" id="GO:0048471">
    <property type="term" value="C:perinuclear region of cytoplasm"/>
    <property type="evidence" value="ECO:0007669"/>
    <property type="project" value="TreeGrafter"/>
</dbReference>
<evidence type="ECO:0000313" key="13">
    <source>
        <dbReference type="Proteomes" id="UP000242814"/>
    </source>
</evidence>
<feature type="transmembrane region" description="Helical" evidence="10">
    <location>
        <begin position="778"/>
        <end position="797"/>
    </location>
</feature>
<dbReference type="GO" id="GO:0005634">
    <property type="term" value="C:nucleus"/>
    <property type="evidence" value="ECO:0007669"/>
    <property type="project" value="TreeGrafter"/>
</dbReference>